<dbReference type="PANTHER" id="PTHR30481:SF2">
    <property type="entry name" value="SITE-SPECIFIC DNA-METHYLTRANSFERASE (ADENINE-SPECIFIC)"/>
    <property type="match status" value="1"/>
</dbReference>
<evidence type="ECO:0000313" key="4">
    <source>
        <dbReference type="EMBL" id="CZX45465.1"/>
    </source>
</evidence>
<dbReference type="InterPro" id="IPR012327">
    <property type="entry name" value="MeTrfase_D12"/>
</dbReference>
<dbReference type="GO" id="GO:1904047">
    <property type="term" value="F:S-adenosyl-L-methionine binding"/>
    <property type="evidence" value="ECO:0007669"/>
    <property type="project" value="TreeGrafter"/>
</dbReference>
<dbReference type="InterPro" id="IPR012263">
    <property type="entry name" value="M_m6A_EcoRV"/>
</dbReference>
<dbReference type="RefSeq" id="WP_063154885.1">
    <property type="nucleotide sequence ID" value="NZ_CP039452.1"/>
</dbReference>
<keyword evidence="2 4" id="KW-0808">Transferase</keyword>
<keyword evidence="1 4" id="KW-0489">Methyltransferase</keyword>
<dbReference type="EMBL" id="FJZI01000003">
    <property type="protein sequence ID" value="CZX45465.1"/>
    <property type="molecule type" value="Genomic_DNA"/>
</dbReference>
<dbReference type="PRINTS" id="PR00505">
    <property type="entry name" value="D12N6MTFRASE"/>
</dbReference>
<name>A0A167GXQ6_9ENTR</name>
<dbReference type="GO" id="GO:0006298">
    <property type="term" value="P:mismatch repair"/>
    <property type="evidence" value="ECO:0007669"/>
    <property type="project" value="TreeGrafter"/>
</dbReference>
<dbReference type="InterPro" id="IPR029063">
    <property type="entry name" value="SAM-dependent_MTases_sf"/>
</dbReference>
<accession>A0A167GXQ6</accession>
<dbReference type="Pfam" id="PF02086">
    <property type="entry name" value="MethyltransfD12"/>
    <property type="match status" value="1"/>
</dbReference>
<evidence type="ECO:0000256" key="1">
    <source>
        <dbReference type="ARBA" id="ARBA00022603"/>
    </source>
</evidence>
<dbReference type="GO" id="GO:0009307">
    <property type="term" value="P:DNA restriction-modification system"/>
    <property type="evidence" value="ECO:0007669"/>
    <property type="project" value="InterPro"/>
</dbReference>
<organism evidence="4 5">
    <name type="scientific">Enterobacter bugandensis</name>
    <dbReference type="NCBI Taxonomy" id="881260"/>
    <lineage>
        <taxon>Bacteria</taxon>
        <taxon>Pseudomonadati</taxon>
        <taxon>Pseudomonadota</taxon>
        <taxon>Gammaproteobacteria</taxon>
        <taxon>Enterobacterales</taxon>
        <taxon>Enterobacteriaceae</taxon>
        <taxon>Enterobacter</taxon>
    </lineage>
</organism>
<dbReference type="Gene3D" id="3.40.50.150">
    <property type="entry name" value="Vaccinia Virus protein VP39"/>
    <property type="match status" value="2"/>
</dbReference>
<comment type="caution">
    <text evidence="4">The sequence shown here is derived from an EMBL/GenBank/DDBJ whole genome shotgun (WGS) entry which is preliminary data.</text>
</comment>
<dbReference type="GO" id="GO:0032259">
    <property type="term" value="P:methylation"/>
    <property type="evidence" value="ECO:0007669"/>
    <property type="project" value="UniProtKB-KW"/>
</dbReference>
<dbReference type="AlphaFoldDB" id="A0A167GXQ6"/>
<evidence type="ECO:0000313" key="5">
    <source>
        <dbReference type="Proteomes" id="UP000076063"/>
    </source>
</evidence>
<dbReference type="GO" id="GO:0009007">
    <property type="term" value="F:site-specific DNA-methyltransferase (adenine-specific) activity"/>
    <property type="evidence" value="ECO:0007669"/>
    <property type="project" value="UniProtKB-EC"/>
</dbReference>
<reference evidence="4 5" key="1">
    <citation type="submission" date="2016-03" db="EMBL/GenBank/DDBJ databases">
        <authorList>
            <consortium name="Pathogen Informatics"/>
        </authorList>
    </citation>
    <scope>NUCLEOTIDE SEQUENCE [LARGE SCALE GENOMIC DNA]</scope>
    <source>
        <strain evidence="5">e1527</strain>
    </source>
</reference>
<dbReference type="GO" id="GO:0043565">
    <property type="term" value="F:sequence-specific DNA binding"/>
    <property type="evidence" value="ECO:0007669"/>
    <property type="project" value="TreeGrafter"/>
</dbReference>
<dbReference type="Proteomes" id="UP000076063">
    <property type="component" value="Unassembled WGS sequence"/>
</dbReference>
<keyword evidence="3" id="KW-0949">S-adenosyl-L-methionine</keyword>
<evidence type="ECO:0000256" key="3">
    <source>
        <dbReference type="ARBA" id="ARBA00022691"/>
    </source>
</evidence>
<dbReference type="SUPFAM" id="SSF53335">
    <property type="entry name" value="S-adenosyl-L-methionine-dependent methyltransferases"/>
    <property type="match status" value="1"/>
</dbReference>
<dbReference type="PIRSF" id="PIRSF000398">
    <property type="entry name" value="M_m6A_EcoRV"/>
    <property type="match status" value="1"/>
</dbReference>
<proteinExistence type="predicted"/>
<protein>
    <submittedName>
        <fullName evidence="4">DNA-methyltransferase</fullName>
    </submittedName>
</protein>
<sequence length="289" mass="33635">MGKTYSPLRYPGGKSSTYPMVSSIIKGTFTEPCRYYEPYAGGGGLALALLFSEDVKEIHLNDLDKSIWSLWDAMLNNTDEFIKLINKTPITIDEWHIQKEIQSNRHKYDNLQLAFSTFFLNRTNRSGIILKAGVIGGLLQLNEKYPLHCRFNKVDLIQKIKKIASFKSKINLYNMDAMAFLRELDTKTVHENCFFIDPPYFEKGASLYTNFYEKEDHAEIAKTIKSLQSKWMLTYDNAPEIKELYNDSFCYEFHLNYSLAKKRKGTELFVHKGMNIPDDFLNTFFERKV</sequence>
<gene>
    <name evidence="4" type="ORF">SAMEA2273372_01893</name>
</gene>
<evidence type="ECO:0000256" key="2">
    <source>
        <dbReference type="ARBA" id="ARBA00022679"/>
    </source>
</evidence>
<dbReference type="PANTHER" id="PTHR30481">
    <property type="entry name" value="DNA ADENINE METHYLASE"/>
    <property type="match status" value="1"/>
</dbReference>